<feature type="domain" description="Protein-glutamine gamma-glutamyltransferase-like C-terminal" evidence="2">
    <location>
        <begin position="524"/>
        <end position="593"/>
    </location>
</feature>
<sequence>MPKIVRTVLLLYSLIFLTLQPLVITIVNAEIVRHSKEVERLLTDRIVCTDIVSRWLEDIGLTNISRELKMLAEELRFKDLANLSSLLLFEVYTNASMALTIGGIELRALKRLASYGDVITLRDVIRLIDVVRRQLLRDATPIPSCSSTLSKVITDITYGLHGHRCSYNFSDVLTIAFLWVSFLNDRTMNKDGVERGFEDVLVNLFVGNVSRGSLYGTLKLLTAYRSLVLGISLYEILDAIQRTASTHNQHTSDIGTVKRSIVSSVLEVVRFFQELRSINTHISGRDVLLALSLIESVNEMFSDFSDVGTLARVGRELVKLYLRHGGTSPISSLTPITLGCSRDLEYDIEKALIMLRIRGRSLPTMVEKSWYNTHSTSTEYVKGLESVSYQHENETHLKALRHQKYRYGYTTSLGLDLNLVDVVADPQILNLLNEVNSIDLINHNEIDEDREVEFSSVTSVKKEHKLMPVYAYVQILVPIVVVLSITLSILRTAVFRTQSPQMFKPTSFATTVPRRGDPLFIEFWRTITKIATRYGIAILLSDTHREAVRKLMTVLDEVDRYRLSWISRLYELARFSRTKVTQSDRKRALQLLQHLSRKHCGEDGR</sequence>
<name>A0A832YZP2_9CREN</name>
<gene>
    <name evidence="3" type="ORF">EYH02_01465</name>
</gene>
<keyword evidence="1" id="KW-0812">Transmembrane</keyword>
<proteinExistence type="predicted"/>
<evidence type="ECO:0000313" key="4">
    <source>
        <dbReference type="Proteomes" id="UP000605805"/>
    </source>
</evidence>
<dbReference type="InterPro" id="IPR025403">
    <property type="entry name" value="TgpA-like_C"/>
</dbReference>
<evidence type="ECO:0000256" key="1">
    <source>
        <dbReference type="SAM" id="Phobius"/>
    </source>
</evidence>
<evidence type="ECO:0000259" key="2">
    <source>
        <dbReference type="Pfam" id="PF13559"/>
    </source>
</evidence>
<reference evidence="3" key="1">
    <citation type="journal article" date="2020" name="ISME J.">
        <title>Gammaproteobacteria mediating utilization of methyl-, sulfur- and petroleum organic compounds in deep ocean hydrothermal plumes.</title>
        <authorList>
            <person name="Zhou Z."/>
            <person name="Liu Y."/>
            <person name="Pan J."/>
            <person name="Cron B.R."/>
            <person name="Toner B.M."/>
            <person name="Anantharaman K."/>
            <person name="Breier J.A."/>
            <person name="Dick G.J."/>
            <person name="Li M."/>
        </authorList>
    </citation>
    <scope>NUCLEOTIDE SEQUENCE</scope>
    <source>
        <strain evidence="3">SZUA-1435</strain>
    </source>
</reference>
<comment type="caution">
    <text evidence="3">The sequence shown here is derived from an EMBL/GenBank/DDBJ whole genome shotgun (WGS) entry which is preliminary data.</text>
</comment>
<protein>
    <submittedName>
        <fullName evidence="3">DUF4129 domain-containing protein</fullName>
    </submittedName>
</protein>
<feature type="transmembrane region" description="Helical" evidence="1">
    <location>
        <begin position="469"/>
        <end position="494"/>
    </location>
</feature>
<keyword evidence="1" id="KW-1133">Transmembrane helix</keyword>
<dbReference type="Proteomes" id="UP000605805">
    <property type="component" value="Unassembled WGS sequence"/>
</dbReference>
<accession>A0A832YZP2</accession>
<dbReference type="EMBL" id="DQTV01000033">
    <property type="protein sequence ID" value="HIP56731.1"/>
    <property type="molecule type" value="Genomic_DNA"/>
</dbReference>
<keyword evidence="1" id="KW-0472">Membrane</keyword>
<dbReference type="AlphaFoldDB" id="A0A832YZP2"/>
<evidence type="ECO:0000313" key="3">
    <source>
        <dbReference type="EMBL" id="HIP56731.1"/>
    </source>
</evidence>
<dbReference type="Pfam" id="PF13559">
    <property type="entry name" value="DUF4129"/>
    <property type="match status" value="1"/>
</dbReference>
<organism evidence="3 4">
    <name type="scientific">Ignisphaera aggregans</name>
    <dbReference type="NCBI Taxonomy" id="334771"/>
    <lineage>
        <taxon>Archaea</taxon>
        <taxon>Thermoproteota</taxon>
        <taxon>Thermoprotei</taxon>
        <taxon>Desulfurococcales</taxon>
        <taxon>Desulfurococcaceae</taxon>
        <taxon>Ignisphaera</taxon>
    </lineage>
</organism>